<protein>
    <submittedName>
        <fullName evidence="2">CAPN15 protein</fullName>
    </submittedName>
</protein>
<keyword evidence="1" id="KW-0812">Transmembrane</keyword>
<keyword evidence="1" id="KW-1133">Transmembrane helix</keyword>
<name>A0A812KGN9_9DINO</name>
<comment type="caution">
    <text evidence="2">The sequence shown here is derived from an EMBL/GenBank/DDBJ whole genome shotgun (WGS) entry which is preliminary data.</text>
</comment>
<keyword evidence="3" id="KW-1185">Reference proteome</keyword>
<feature type="transmembrane region" description="Helical" evidence="1">
    <location>
        <begin position="174"/>
        <end position="195"/>
    </location>
</feature>
<keyword evidence="1" id="KW-0472">Membrane</keyword>
<feature type="transmembrane region" description="Helical" evidence="1">
    <location>
        <begin position="79"/>
        <end position="98"/>
    </location>
</feature>
<gene>
    <name evidence="2" type="primary">CAPN15</name>
    <name evidence="2" type="ORF">SNEC2469_LOCUS3305</name>
</gene>
<proteinExistence type="predicted"/>
<feature type="transmembrane region" description="Helical" evidence="1">
    <location>
        <begin position="144"/>
        <end position="162"/>
    </location>
</feature>
<accession>A0A812KGN9</accession>
<reference evidence="2" key="1">
    <citation type="submission" date="2021-02" db="EMBL/GenBank/DDBJ databases">
        <authorList>
            <person name="Dougan E. K."/>
            <person name="Rhodes N."/>
            <person name="Thang M."/>
            <person name="Chan C."/>
        </authorList>
    </citation>
    <scope>NUCLEOTIDE SEQUENCE</scope>
</reference>
<feature type="transmembrane region" description="Helical" evidence="1">
    <location>
        <begin position="110"/>
        <end position="132"/>
    </location>
</feature>
<dbReference type="AlphaFoldDB" id="A0A812KGN9"/>
<dbReference type="Proteomes" id="UP000601435">
    <property type="component" value="Unassembled WGS sequence"/>
</dbReference>
<evidence type="ECO:0000313" key="3">
    <source>
        <dbReference type="Proteomes" id="UP000601435"/>
    </source>
</evidence>
<evidence type="ECO:0000313" key="2">
    <source>
        <dbReference type="EMBL" id="CAE7227566.1"/>
    </source>
</evidence>
<sequence length="409" mass="44444">MLPMEEGSSESSLDEEEVGYAATRIRSISVQTDDGGRAHTLILEEYEELHNDDRMFEARHFALGNLAAKLAHWRLEGHWTMQCVSLFAGGFLTHLYAYSGPRVGGDLAQATLITLCGHLAPPLTAPFAFGAFTGVLSPKLAPAYHWLALLLLVGCILWLLVSHFKVFVGFGGRVGFTAFCSCYLVQAVVLMPVGAVEYRAVNLLADMLLDGAKVSSVRVAYEQRVWQKDVISVLAPVFGAVTANFLRSCGASLENPITGATSGSLTAFLVLSVSGWSFAPVAMNGFAVGSFVGMASFEYLPTTMDAWDEEDKSLFYDKTFPHRQIPSIDGPGATATGLAQPMWVPARRLHRGQWRLFDGIDGRLQMGRGAFVCFNPRTFLASERIRAGAPYIGTVDISSSGPKRVLFTN</sequence>
<dbReference type="EMBL" id="CAJNJA010007678">
    <property type="protein sequence ID" value="CAE7227566.1"/>
    <property type="molecule type" value="Genomic_DNA"/>
</dbReference>
<evidence type="ECO:0000256" key="1">
    <source>
        <dbReference type="SAM" id="Phobius"/>
    </source>
</evidence>
<organism evidence="2 3">
    <name type="scientific">Symbiodinium necroappetens</name>
    <dbReference type="NCBI Taxonomy" id="1628268"/>
    <lineage>
        <taxon>Eukaryota</taxon>
        <taxon>Sar</taxon>
        <taxon>Alveolata</taxon>
        <taxon>Dinophyceae</taxon>
        <taxon>Suessiales</taxon>
        <taxon>Symbiodiniaceae</taxon>
        <taxon>Symbiodinium</taxon>
    </lineage>
</organism>
<dbReference type="OrthoDB" id="429736at2759"/>